<feature type="domain" description="Exocyst complex subunit Exo70 C-terminal" evidence="4">
    <location>
        <begin position="329"/>
        <end position="665"/>
    </location>
</feature>
<dbReference type="EMBL" id="QJKJ01001512">
    <property type="protein sequence ID" value="RDY07254.1"/>
    <property type="molecule type" value="Genomic_DNA"/>
</dbReference>
<keyword evidence="3" id="KW-0472">Membrane</keyword>
<feature type="domain" description="Exocyst complex subunit Exo70 C-terminal" evidence="4">
    <location>
        <begin position="1496"/>
        <end position="1810"/>
    </location>
</feature>
<feature type="transmembrane region" description="Helical" evidence="3">
    <location>
        <begin position="687"/>
        <end position="706"/>
    </location>
</feature>
<feature type="non-terminal residue" evidence="5">
    <location>
        <position position="1"/>
    </location>
</feature>
<name>A0A371HX37_MUCPR</name>
<dbReference type="GO" id="GO:0006887">
    <property type="term" value="P:exocytosis"/>
    <property type="evidence" value="ECO:0007669"/>
    <property type="project" value="InterPro"/>
</dbReference>
<evidence type="ECO:0000259" key="4">
    <source>
        <dbReference type="Pfam" id="PF03081"/>
    </source>
</evidence>
<comment type="similarity">
    <text evidence="1">Belongs to the EXO70 family.</text>
</comment>
<dbReference type="PANTHER" id="PTHR12542">
    <property type="entry name" value="EXOCYST COMPLEX PROTEIN EXO70"/>
    <property type="match status" value="1"/>
</dbReference>
<feature type="transmembrane region" description="Helical" evidence="3">
    <location>
        <begin position="91"/>
        <end position="112"/>
    </location>
</feature>
<sequence>MNPIPEEKEEYTRKPGLLEKEARCSCSYKFRVGCRSQSFFIMLYLVFMFVNTWERSLSPRLEAHSAFLVLFVTSVYSYFVDTKTKGKPDAYSLISTAAFSIMSLGLSTLSPFGFEVDLLYFFCGVLIVQLMKIKLWLVIVGGGFSYSLIILRSTLDPQSRSEYHQLGDQNHVAIDIGSHSQSQSQGAGGSVSSQVNSPQAIDNALPQADATPLTRGLIRTQFMGCIEELKKENGKVIDTIFKHVSEYLNADVVNAAPEIQTDDNLVADVLPLEIILNLREAGRRMFQNECCNVYSSCRREFLKECLSTFGLQVEDLNVEDIEKMEKIQSWIKAMNLAVRILFPNERILCNRIFSSSYAADISFGEICKELTTTLLRFANTLATEDHSLLNHLSNVINHLSNVIPNVYKTLGDLIPDFNKLFFGQLFSESLRNDAILVGKRLGIFVELDSIINREMAQETVPDGGIHPATHKLMDYLRDVFADNESFSVRKGISSFSYQVARIIQDLDRSLEDKSKNYTDPALGCVFMINNLMLLQYGEDIYGVIFGHDWYKSKINQNIELYQRSSWDKILNFLNLDGGESLLPDVVAESMINKLKLFNHNFNQICKVQSAWFIFDEELREQMIKSVENILLPAYGNFLGKFHDVLGKDAYDFIQYGMQNIQDRLSLLFLNTVLMLTKIQNWLLKPKVWNFLCYVSSVVGLFCYALSSSFNHLFGKWTFFIISLAVLFAKAWERSTTPCVEAHTNFFILLITSVYSFYFDKEVKGKPDAYNLVSCVAFAIMSLGLSRLSHFGFEVDLLYFFCGILTVQLMKIRLWLVIIGGSFSYFLIILRSTLDALLRSGYVELQVQDHVVIEMGSNPQETSRGTSQVDSTQAITGTGNSHLMIIRPQEAHAPPQNEDLRFLVPQIGSHSQEGNSDSDNSIMTRFMGCIQALKKENVNVIDTISKHVDEYLKANVVDDEDHIPVPQVLQDDNLVLDALPSGTINDLRESTRLMVATGFEEECCRAYCSCRKEFLNESLSTFGLQVQELNKDIDEVKKIQCWIKTLNVVVGILFPNERRLCDRVFEGSVSSTGIAFREVYTGLTIPLLGIVNALAICSNSSSPFSGKFLELRNLILTYADKVQATVPGGRLHPITREVMNYIRDVSINRNSSLGHGLEEYSMIHKAGKLSLSLHIAMITKLLERSLKTNSKNYDNPTLGYVFIMNNQRFIELEAKLHGLGHIIGHDWLRKNRTKLQRNLALYHRSSWNKIVDFLKLDINESPTVAAELMKDKLHYFNDHFDEICNVQSTWFVFDEQLREQIIKSIENILLPAYGNFVNRFQDFLGKHAYEFIKYGIFDVKDRINNLFLKRLILPPEDKYLEFLVTSFDSHSQQANTYRDSSITALFMGSIEALKKENASVLSTISMHVDEYVLDEDQTSVPKLHCGENLLVDSLSSGIINNLRESVKQMALNGFEKEFLHAYSSWRREFLKESLRTFDLQFQELNMEDTDNMEKIDSWIKALNVAARILFPNERKLCNRVFKGSISSWESVFTEVCTELATSLLSTGLALATWSPFIRNTLQELIQDFESCTTLRNDAVVLIRKRLRIYEALENVSPVPSGGLHPITLEVMYYIYSVYRMRGISKLGQDLEEGKIPLPVYMARMRELLESKSSLEGNSKNYNNLEVMYNIYSVYKNRGSKLSHGLEEGKLSSPVYIARMTELLETSLEANSKNYNNPTLGYVFIINNRRFIELDAKLNGQEPIFGYDWLQNNTTKFQQNLELYQRTSWNKIVDFLKLDINESEPIVAAELMKDKLHWFNKHFDETCNVQSEFLGKHAYEYIKYGMLDVQDQLNNLFL</sequence>
<feature type="transmembrane region" description="Helical" evidence="3">
    <location>
        <begin position="768"/>
        <end position="784"/>
    </location>
</feature>
<gene>
    <name evidence="5" type="primary">EXO70B1</name>
    <name evidence="5" type="ORF">CR513_08657</name>
</gene>
<evidence type="ECO:0000313" key="6">
    <source>
        <dbReference type="Proteomes" id="UP000257109"/>
    </source>
</evidence>
<keyword evidence="2" id="KW-0813">Transport</keyword>
<dbReference type="GO" id="GO:0005546">
    <property type="term" value="F:phosphatidylinositol-4,5-bisphosphate binding"/>
    <property type="evidence" value="ECO:0007669"/>
    <property type="project" value="InterPro"/>
</dbReference>
<reference evidence="5" key="1">
    <citation type="submission" date="2018-05" db="EMBL/GenBank/DDBJ databases">
        <title>Draft genome of Mucuna pruriens seed.</title>
        <authorList>
            <person name="Nnadi N.E."/>
            <person name="Vos R."/>
            <person name="Hasami M.H."/>
            <person name="Devisetty U.K."/>
            <person name="Aguiy J.C."/>
        </authorList>
    </citation>
    <scope>NUCLEOTIDE SEQUENCE [LARGE SCALE GENOMIC DNA]</scope>
    <source>
        <strain evidence="5">JCA_2017</strain>
    </source>
</reference>
<feature type="domain" description="Exocyst complex subunit Exo70 C-terminal" evidence="4">
    <location>
        <begin position="1107"/>
        <end position="1343"/>
    </location>
</feature>
<dbReference type="Pfam" id="PF03081">
    <property type="entry name" value="Exo70_C"/>
    <property type="match status" value="3"/>
</dbReference>
<comment type="caution">
    <text evidence="5">The sequence shown here is derived from an EMBL/GenBank/DDBJ whole genome shotgun (WGS) entry which is preliminary data.</text>
</comment>
<feature type="non-terminal residue" evidence="5">
    <location>
        <position position="1836"/>
    </location>
</feature>
<dbReference type="OrthoDB" id="1357613at2759"/>
<dbReference type="STRING" id="157652.A0A371HX37"/>
<dbReference type="InterPro" id="IPR004140">
    <property type="entry name" value="Exo70"/>
</dbReference>
<dbReference type="InterPro" id="IPR046364">
    <property type="entry name" value="Exo70_C"/>
</dbReference>
<organism evidence="5 6">
    <name type="scientific">Mucuna pruriens</name>
    <name type="common">Velvet bean</name>
    <name type="synonym">Dolichos pruriens</name>
    <dbReference type="NCBI Taxonomy" id="157652"/>
    <lineage>
        <taxon>Eukaryota</taxon>
        <taxon>Viridiplantae</taxon>
        <taxon>Streptophyta</taxon>
        <taxon>Embryophyta</taxon>
        <taxon>Tracheophyta</taxon>
        <taxon>Spermatophyta</taxon>
        <taxon>Magnoliopsida</taxon>
        <taxon>eudicotyledons</taxon>
        <taxon>Gunneridae</taxon>
        <taxon>Pentapetalae</taxon>
        <taxon>rosids</taxon>
        <taxon>fabids</taxon>
        <taxon>Fabales</taxon>
        <taxon>Fabaceae</taxon>
        <taxon>Papilionoideae</taxon>
        <taxon>50 kb inversion clade</taxon>
        <taxon>NPAAA clade</taxon>
        <taxon>indigoferoid/millettioid clade</taxon>
        <taxon>Phaseoleae</taxon>
        <taxon>Mucuna</taxon>
    </lineage>
</organism>
<feature type="transmembrane region" description="Helical" evidence="3">
    <location>
        <begin position="712"/>
        <end position="731"/>
    </location>
</feature>
<evidence type="ECO:0000256" key="1">
    <source>
        <dbReference type="ARBA" id="ARBA00006756"/>
    </source>
</evidence>
<dbReference type="Proteomes" id="UP000257109">
    <property type="component" value="Unassembled WGS sequence"/>
</dbReference>
<dbReference type="GO" id="GO:0000145">
    <property type="term" value="C:exocyst"/>
    <property type="evidence" value="ECO:0007669"/>
    <property type="project" value="InterPro"/>
</dbReference>
<dbReference type="Gene3D" id="1.20.1280.170">
    <property type="entry name" value="Exocyst complex component Exo70"/>
    <property type="match status" value="4"/>
</dbReference>
<feature type="transmembrane region" description="Helical" evidence="3">
    <location>
        <begin position="738"/>
        <end position="756"/>
    </location>
</feature>
<dbReference type="SUPFAM" id="SSF74788">
    <property type="entry name" value="Cullin repeat-like"/>
    <property type="match status" value="3"/>
</dbReference>
<proteinExistence type="inferred from homology"/>
<dbReference type="InterPro" id="IPR016159">
    <property type="entry name" value="Cullin_repeat-like_dom_sf"/>
</dbReference>
<feature type="transmembrane region" description="Helical" evidence="3">
    <location>
        <begin position="118"/>
        <end position="151"/>
    </location>
</feature>
<feature type="transmembrane region" description="Helical" evidence="3">
    <location>
        <begin position="32"/>
        <end position="51"/>
    </location>
</feature>
<dbReference type="PANTHER" id="PTHR12542:SF180">
    <property type="entry name" value="EXOCYST SUBUNIT EXO70 FAMILY PROTEIN"/>
    <property type="match status" value="1"/>
</dbReference>
<evidence type="ECO:0000256" key="2">
    <source>
        <dbReference type="ARBA" id="ARBA00022448"/>
    </source>
</evidence>
<protein>
    <submittedName>
        <fullName evidence="5">Exocyst complex component EXO70B1</fullName>
    </submittedName>
</protein>
<evidence type="ECO:0000313" key="5">
    <source>
        <dbReference type="EMBL" id="RDY07254.1"/>
    </source>
</evidence>
<feature type="transmembrane region" description="Helical" evidence="3">
    <location>
        <begin position="63"/>
        <end position="79"/>
    </location>
</feature>
<accession>A0A371HX37</accession>
<keyword evidence="3" id="KW-0812">Transmembrane</keyword>
<keyword evidence="3" id="KW-1133">Transmembrane helix</keyword>
<feature type="transmembrane region" description="Helical" evidence="3">
    <location>
        <begin position="796"/>
        <end position="829"/>
    </location>
</feature>
<evidence type="ECO:0000256" key="3">
    <source>
        <dbReference type="SAM" id="Phobius"/>
    </source>
</evidence>
<keyword evidence="6" id="KW-1185">Reference proteome</keyword>